<evidence type="ECO:0000313" key="2">
    <source>
        <dbReference type="Proteomes" id="UP000271098"/>
    </source>
</evidence>
<accession>A0A183E372</accession>
<protein>
    <submittedName>
        <fullName evidence="1 3">Uncharacterized protein</fullName>
    </submittedName>
</protein>
<dbReference type="Proteomes" id="UP000271098">
    <property type="component" value="Unassembled WGS sequence"/>
</dbReference>
<keyword evidence="2" id="KW-1185">Reference proteome</keyword>
<reference evidence="3" key="1">
    <citation type="submission" date="2016-06" db="UniProtKB">
        <authorList>
            <consortium name="WormBaseParasite"/>
        </authorList>
    </citation>
    <scope>IDENTIFICATION</scope>
</reference>
<name>A0A183E372_9BILA</name>
<organism evidence="3">
    <name type="scientific">Gongylonema pulchrum</name>
    <dbReference type="NCBI Taxonomy" id="637853"/>
    <lineage>
        <taxon>Eukaryota</taxon>
        <taxon>Metazoa</taxon>
        <taxon>Ecdysozoa</taxon>
        <taxon>Nematoda</taxon>
        <taxon>Chromadorea</taxon>
        <taxon>Rhabditida</taxon>
        <taxon>Spirurina</taxon>
        <taxon>Spiruromorpha</taxon>
        <taxon>Spiruroidea</taxon>
        <taxon>Gongylonematidae</taxon>
        <taxon>Gongylonema</taxon>
    </lineage>
</organism>
<dbReference type="WBParaSite" id="GPUH_0001543401-mRNA-1">
    <property type="protein sequence ID" value="GPUH_0001543401-mRNA-1"/>
    <property type="gene ID" value="GPUH_0001543401"/>
</dbReference>
<sequence length="77" mass="8656">MFLFIATSEGPKKNEDLDQLARLNEKLLERSRGRRTPHKLVDPEIVKTAPDPVPATVKVRFSGFASFLSTRFSVAKV</sequence>
<reference evidence="1 2" key="2">
    <citation type="submission" date="2018-11" db="EMBL/GenBank/DDBJ databases">
        <authorList>
            <consortium name="Pathogen Informatics"/>
        </authorList>
    </citation>
    <scope>NUCLEOTIDE SEQUENCE [LARGE SCALE GENOMIC DNA]</scope>
</reference>
<evidence type="ECO:0000313" key="3">
    <source>
        <dbReference type="WBParaSite" id="GPUH_0001543401-mRNA-1"/>
    </source>
</evidence>
<dbReference type="OrthoDB" id="5852895at2759"/>
<dbReference type="EMBL" id="UYRT01082405">
    <property type="protein sequence ID" value="VDN25950.1"/>
    <property type="molecule type" value="Genomic_DNA"/>
</dbReference>
<dbReference type="AlphaFoldDB" id="A0A183E372"/>
<evidence type="ECO:0000313" key="1">
    <source>
        <dbReference type="EMBL" id="VDN25950.1"/>
    </source>
</evidence>
<gene>
    <name evidence="1" type="ORF">GPUH_LOCUS15413</name>
</gene>
<proteinExistence type="predicted"/>